<organism evidence="1 2">
    <name type="scientific">Thermanaeromonas toyohensis ToBE</name>
    <dbReference type="NCBI Taxonomy" id="698762"/>
    <lineage>
        <taxon>Bacteria</taxon>
        <taxon>Bacillati</taxon>
        <taxon>Bacillota</taxon>
        <taxon>Clostridia</taxon>
        <taxon>Neomoorellales</taxon>
        <taxon>Neomoorellaceae</taxon>
        <taxon>Thermanaeromonas</taxon>
    </lineage>
</organism>
<dbReference type="AlphaFoldDB" id="A0A1W1W0J1"/>
<name>A0A1W1W0J1_9FIRM</name>
<protein>
    <recommendedName>
        <fullName evidence="3">Signal transducing protein</fullName>
    </recommendedName>
</protein>
<keyword evidence="2" id="KW-1185">Reference proteome</keyword>
<dbReference type="EMBL" id="LT838272">
    <property type="protein sequence ID" value="SMB99152.1"/>
    <property type="molecule type" value="Genomic_DNA"/>
</dbReference>
<evidence type="ECO:0000313" key="1">
    <source>
        <dbReference type="EMBL" id="SMB99152.1"/>
    </source>
</evidence>
<sequence>MWTVIYIASSEKTATRLKEILTREGLLVKLRPVGTSQGENLGGYEILVPESEAEEAHEILSSALSRK</sequence>
<gene>
    <name evidence="1" type="ORF">SAMN00808754_2770</name>
</gene>
<proteinExistence type="predicted"/>
<evidence type="ECO:0000313" key="2">
    <source>
        <dbReference type="Proteomes" id="UP000192569"/>
    </source>
</evidence>
<dbReference type="RefSeq" id="WP_084666471.1">
    <property type="nucleotide sequence ID" value="NZ_LT838272.1"/>
</dbReference>
<evidence type="ECO:0008006" key="3">
    <source>
        <dbReference type="Google" id="ProtNLM"/>
    </source>
</evidence>
<dbReference type="Proteomes" id="UP000192569">
    <property type="component" value="Chromosome I"/>
</dbReference>
<reference evidence="1 2" key="1">
    <citation type="submission" date="2017-04" db="EMBL/GenBank/DDBJ databases">
        <authorList>
            <person name="Afonso C.L."/>
            <person name="Miller P.J."/>
            <person name="Scott M.A."/>
            <person name="Spackman E."/>
            <person name="Goraichik I."/>
            <person name="Dimitrov K.M."/>
            <person name="Suarez D.L."/>
            <person name="Swayne D.E."/>
        </authorList>
    </citation>
    <scope>NUCLEOTIDE SEQUENCE [LARGE SCALE GENOMIC DNA]</scope>
    <source>
        <strain evidence="1 2">ToBE</strain>
    </source>
</reference>
<dbReference type="OrthoDB" id="1684603at2"/>
<dbReference type="STRING" id="698762.SAMN00808754_2770"/>
<accession>A0A1W1W0J1</accession>